<dbReference type="Pfam" id="PF25534">
    <property type="entry name" value="DUF7918"/>
    <property type="match status" value="1"/>
</dbReference>
<dbReference type="Proteomes" id="UP000518752">
    <property type="component" value="Unassembled WGS sequence"/>
</dbReference>
<dbReference type="InterPro" id="IPR057678">
    <property type="entry name" value="DUF7918"/>
</dbReference>
<keyword evidence="4" id="KW-1185">Reference proteome</keyword>
<feature type="region of interest" description="Disordered" evidence="1">
    <location>
        <begin position="222"/>
        <end position="258"/>
    </location>
</feature>
<dbReference type="PANTHER" id="PTHR36223:SF1">
    <property type="entry name" value="TRANSCRIPTION ELONGATION FACTOR EAF N-TERMINAL DOMAIN-CONTAINING PROTEIN"/>
    <property type="match status" value="1"/>
</dbReference>
<feature type="region of interest" description="Disordered" evidence="1">
    <location>
        <begin position="369"/>
        <end position="396"/>
    </location>
</feature>
<feature type="compositionally biased region" description="Polar residues" evidence="1">
    <location>
        <begin position="222"/>
        <end position="232"/>
    </location>
</feature>
<feature type="compositionally biased region" description="Basic and acidic residues" evidence="1">
    <location>
        <begin position="235"/>
        <end position="245"/>
    </location>
</feature>
<dbReference type="EMBL" id="JAACJN010000024">
    <property type="protein sequence ID" value="KAF5389166.1"/>
    <property type="molecule type" value="Genomic_DNA"/>
</dbReference>
<feature type="compositionally biased region" description="Low complexity" evidence="1">
    <location>
        <begin position="313"/>
        <end position="322"/>
    </location>
</feature>
<protein>
    <recommendedName>
        <fullName evidence="2">DUF7918 domain-containing protein</fullName>
    </recommendedName>
</protein>
<accession>A0A8H5MD08</accession>
<proteinExistence type="predicted"/>
<feature type="region of interest" description="Disordered" evidence="1">
    <location>
        <begin position="500"/>
        <end position="524"/>
    </location>
</feature>
<reference evidence="3 4" key="1">
    <citation type="journal article" date="2020" name="ISME J.">
        <title>Uncovering the hidden diversity of litter-decomposition mechanisms in mushroom-forming fungi.</title>
        <authorList>
            <person name="Floudas D."/>
            <person name="Bentzer J."/>
            <person name="Ahren D."/>
            <person name="Johansson T."/>
            <person name="Persson P."/>
            <person name="Tunlid A."/>
        </authorList>
    </citation>
    <scope>NUCLEOTIDE SEQUENCE [LARGE SCALE GENOMIC DNA]</scope>
    <source>
        <strain evidence="3 4">CBS 406.79</strain>
    </source>
</reference>
<evidence type="ECO:0000313" key="4">
    <source>
        <dbReference type="Proteomes" id="UP000518752"/>
    </source>
</evidence>
<dbReference type="PANTHER" id="PTHR36223">
    <property type="entry name" value="BETA-LACTAMASE-TYPE TRANSPEPTIDASE FOLD DOMAIN CONTAINING PROTEIN"/>
    <property type="match status" value="1"/>
</dbReference>
<feature type="region of interest" description="Disordered" evidence="1">
    <location>
        <begin position="602"/>
        <end position="635"/>
    </location>
</feature>
<name>A0A8H5MD08_9AGAR</name>
<organism evidence="3 4">
    <name type="scientific">Collybiopsis confluens</name>
    <dbReference type="NCBI Taxonomy" id="2823264"/>
    <lineage>
        <taxon>Eukaryota</taxon>
        <taxon>Fungi</taxon>
        <taxon>Dikarya</taxon>
        <taxon>Basidiomycota</taxon>
        <taxon>Agaricomycotina</taxon>
        <taxon>Agaricomycetes</taxon>
        <taxon>Agaricomycetidae</taxon>
        <taxon>Agaricales</taxon>
        <taxon>Marasmiineae</taxon>
        <taxon>Omphalotaceae</taxon>
        <taxon>Collybiopsis</taxon>
    </lineage>
</organism>
<evidence type="ECO:0000259" key="2">
    <source>
        <dbReference type="Pfam" id="PF25534"/>
    </source>
</evidence>
<feature type="compositionally biased region" description="Pro residues" evidence="1">
    <location>
        <begin position="323"/>
        <end position="333"/>
    </location>
</feature>
<feature type="compositionally biased region" description="Basic and acidic residues" evidence="1">
    <location>
        <begin position="339"/>
        <end position="354"/>
    </location>
</feature>
<evidence type="ECO:0000313" key="3">
    <source>
        <dbReference type="EMBL" id="KAF5389166.1"/>
    </source>
</evidence>
<sequence>MVLFLHEFRAWIIIEGSIADEHQFRYLPETNTVCCWIASEAGKGFQVHWEDTERKSATDGHLVIDGNPCGGKVLSADPDKPSFTSKEGIRTSPTTVRPFRFSQIQLTDDDTRADPQLAQTELGQIELLIFRVEIRGEEEVITRDVPTQQLLHERAKKAIQHQTTFGDKLQKSTPRPAVRLKQLSQEPVARFRFLYRPLEMLQAKGILSLPAHQVKAEEGIQVDNTPQPSSVPRFSVERKRARDTDADISPAISVPPPDSPSFSILSSIVKAEREEKAAARDVGAEVVTMLEKAEEGNGEVEEMRGRKRRNADLPDLPSTTLPTPTPTPTPGPMFPISYPKKEESEEEDDLKKEEKDDAMVLVEVEAQKEEVDVKDGPWTHLSRGQSVGQPGSGVSADDAIVVDDGDGEREHGKQKARVNEGGDTKIGDGYNPYLYMKLKRTQGAGINDLTSGASPLVQGSSSARLFTKPTPYSHRPDLGLGIQALPSGPFSSFIPMRDPRTVPVQKPSTPLGARRSLADGNERKGDAQSLLLVPSVQGSSFLSSTSSTSDADKQVDVDIDFDVDIEVDLGMDTGDEQDEDSVREMKEMEVLRDRLKTLEARVAERERMSSSSPSTSANAVTVPAPTPEVIDMTWL</sequence>
<comment type="caution">
    <text evidence="3">The sequence shown here is derived from an EMBL/GenBank/DDBJ whole genome shotgun (WGS) entry which is preliminary data.</text>
</comment>
<feature type="compositionally biased region" description="Basic and acidic residues" evidence="1">
    <location>
        <begin position="408"/>
        <end position="424"/>
    </location>
</feature>
<feature type="region of interest" description="Disordered" evidence="1">
    <location>
        <begin position="293"/>
        <end position="354"/>
    </location>
</feature>
<dbReference type="OrthoDB" id="3364132at2759"/>
<evidence type="ECO:0000256" key="1">
    <source>
        <dbReference type="SAM" id="MobiDB-lite"/>
    </source>
</evidence>
<feature type="domain" description="DUF7918" evidence="2">
    <location>
        <begin position="12"/>
        <end position="207"/>
    </location>
</feature>
<dbReference type="AlphaFoldDB" id="A0A8H5MD08"/>
<feature type="region of interest" description="Disordered" evidence="1">
    <location>
        <begin position="405"/>
        <end position="424"/>
    </location>
</feature>
<gene>
    <name evidence="3" type="ORF">D9757_004972</name>
</gene>
<feature type="compositionally biased region" description="Low complexity" evidence="1">
    <location>
        <begin position="382"/>
        <end position="396"/>
    </location>
</feature>